<keyword evidence="4" id="KW-1185">Reference proteome</keyword>
<name>U6M1U5_EIMMA</name>
<sequence length="633" mass="68206">MQQASALAGVEEAGVGFLRPTVEISGKDTRTARRRSGGTQSVLRWMIVTLIAFAVTFLIISCVRGPRPRAVQTYAWRRLAGSEGDDDKDDLCPKELLQDQSEGTHAPQGEQEVPTEAGGDDQQQQEGPLGGAAMGEGRLQAGDSLGGASGGVGQQQAGESVGGAASGQGQQESVESTGAPALDEEQGAKVQTTTLDEGKLEAVTPNASESPATEDPTPGPSRVSGKKKAKTKHLESPRQPLPHLEEEDEYGGQAGRKRRSSRRFSQASGQDEDSDGDDEDDTPTYRWPRGVLYDTRPENFPPPPKRRKVTTVSKPEVKPKPEDTRQHQTKQKGPKHQRIKLKTLVSILEESMGLAEDVSSSGGEENVASACWLLNEVVQALSVQVAVAREGAQDEPQEEELQELCGLAEAARLVAEEWISSHGGTVTEARVVKEGRRHEEERSQVAVRLLVLTLAAEQIRKQSSALRARLSDQNVAEVNRVVTMAKPLVASTESMLKSLRLEKQHAAAQMVCKLLGELKRSKGEAEAVLLSHKLAAAVPLVLLGTEEAVQDLMDSLGVATTRVEALLARLEAGADSNVQREAQEEVQACRSLLFEVNQALQSGGWQTQRLTDPAFILQDKVDLLEAVLESAKL</sequence>
<keyword evidence="2" id="KW-0812">Transmembrane</keyword>
<feature type="compositionally biased region" description="Acidic residues" evidence="1">
    <location>
        <begin position="270"/>
        <end position="282"/>
    </location>
</feature>
<evidence type="ECO:0000313" key="4">
    <source>
        <dbReference type="Proteomes" id="UP000030763"/>
    </source>
</evidence>
<feature type="region of interest" description="Disordered" evidence="1">
    <location>
        <begin position="100"/>
        <end position="337"/>
    </location>
</feature>
<keyword evidence="2" id="KW-1133">Transmembrane helix</keyword>
<evidence type="ECO:0000313" key="3">
    <source>
        <dbReference type="EMBL" id="CDJ57996.1"/>
    </source>
</evidence>
<keyword evidence="2" id="KW-0472">Membrane</keyword>
<proteinExistence type="predicted"/>
<gene>
    <name evidence="3" type="ORF">EMWEY_00013080</name>
</gene>
<feature type="transmembrane region" description="Helical" evidence="2">
    <location>
        <begin position="42"/>
        <end position="60"/>
    </location>
</feature>
<organism evidence="3 4">
    <name type="scientific">Eimeria maxima</name>
    <name type="common">Coccidian parasite</name>
    <dbReference type="NCBI Taxonomy" id="5804"/>
    <lineage>
        <taxon>Eukaryota</taxon>
        <taxon>Sar</taxon>
        <taxon>Alveolata</taxon>
        <taxon>Apicomplexa</taxon>
        <taxon>Conoidasida</taxon>
        <taxon>Coccidia</taxon>
        <taxon>Eucoccidiorida</taxon>
        <taxon>Eimeriorina</taxon>
        <taxon>Eimeriidae</taxon>
        <taxon>Eimeria</taxon>
    </lineage>
</organism>
<evidence type="ECO:0000256" key="1">
    <source>
        <dbReference type="SAM" id="MobiDB-lite"/>
    </source>
</evidence>
<feature type="compositionally biased region" description="Gly residues" evidence="1">
    <location>
        <begin position="144"/>
        <end position="153"/>
    </location>
</feature>
<dbReference type="OMA" id="TPTYRWP"/>
<dbReference type="OrthoDB" id="353264at2759"/>
<accession>U6M1U5</accession>
<reference evidence="3" key="1">
    <citation type="submission" date="2013-10" db="EMBL/GenBank/DDBJ databases">
        <title>Genomic analysis of the causative agents of coccidiosis in chickens.</title>
        <authorList>
            <person name="Reid A.J."/>
            <person name="Blake D."/>
            <person name="Billington K."/>
            <person name="Browne H."/>
            <person name="Dunn M."/>
            <person name="Hung S."/>
            <person name="Kawahara F."/>
            <person name="Miranda-Saavedra D."/>
            <person name="Mourier T."/>
            <person name="Nagra H."/>
            <person name="Otto T.D."/>
            <person name="Rawlings N."/>
            <person name="Sanchez A."/>
            <person name="Sanders M."/>
            <person name="Subramaniam C."/>
            <person name="Tay Y."/>
            <person name="Dear P."/>
            <person name="Doerig C."/>
            <person name="Gruber A."/>
            <person name="Parkinson J."/>
            <person name="Shirley M."/>
            <person name="Wan K.L."/>
            <person name="Berriman M."/>
            <person name="Tomley F."/>
            <person name="Pain A."/>
        </authorList>
    </citation>
    <scope>NUCLEOTIDE SEQUENCE [LARGE SCALE GENOMIC DNA]</scope>
    <source>
        <strain evidence="3">Weybridge</strain>
    </source>
</reference>
<evidence type="ECO:0000256" key="2">
    <source>
        <dbReference type="SAM" id="Phobius"/>
    </source>
</evidence>
<dbReference type="GeneID" id="25335294"/>
<protein>
    <submittedName>
        <fullName evidence="3">Uncharacterized protein</fullName>
    </submittedName>
</protein>
<dbReference type="AlphaFoldDB" id="U6M1U5"/>
<dbReference type="Proteomes" id="UP000030763">
    <property type="component" value="Unassembled WGS sequence"/>
</dbReference>
<feature type="compositionally biased region" description="Basic residues" evidence="1">
    <location>
        <begin position="327"/>
        <end position="337"/>
    </location>
</feature>
<reference evidence="3" key="2">
    <citation type="submission" date="2013-10" db="EMBL/GenBank/DDBJ databases">
        <authorList>
            <person name="Aslett M."/>
        </authorList>
    </citation>
    <scope>NUCLEOTIDE SEQUENCE [LARGE SCALE GENOMIC DNA]</scope>
    <source>
        <strain evidence="3">Weybridge</strain>
    </source>
</reference>
<dbReference type="EMBL" id="HG719439">
    <property type="protein sequence ID" value="CDJ57996.1"/>
    <property type="molecule type" value="Genomic_DNA"/>
</dbReference>
<dbReference type="RefSeq" id="XP_013334644.1">
    <property type="nucleotide sequence ID" value="XM_013479190.1"/>
</dbReference>
<feature type="compositionally biased region" description="Basic and acidic residues" evidence="1">
    <location>
        <begin position="315"/>
        <end position="326"/>
    </location>
</feature>
<dbReference type="VEuPathDB" id="ToxoDB:EMWEY_00013080"/>